<gene>
    <name evidence="2" type="ORF">BJ508DRAFT_335454</name>
</gene>
<feature type="region of interest" description="Disordered" evidence="1">
    <location>
        <begin position="98"/>
        <end position="212"/>
    </location>
</feature>
<reference evidence="2 3" key="1">
    <citation type="journal article" date="2018" name="Nat. Ecol. Evol.">
        <title>Pezizomycetes genomes reveal the molecular basis of ectomycorrhizal truffle lifestyle.</title>
        <authorList>
            <person name="Murat C."/>
            <person name="Payen T."/>
            <person name="Noel B."/>
            <person name="Kuo A."/>
            <person name="Morin E."/>
            <person name="Chen J."/>
            <person name="Kohler A."/>
            <person name="Krizsan K."/>
            <person name="Balestrini R."/>
            <person name="Da Silva C."/>
            <person name="Montanini B."/>
            <person name="Hainaut M."/>
            <person name="Levati E."/>
            <person name="Barry K.W."/>
            <person name="Belfiori B."/>
            <person name="Cichocki N."/>
            <person name="Clum A."/>
            <person name="Dockter R.B."/>
            <person name="Fauchery L."/>
            <person name="Guy J."/>
            <person name="Iotti M."/>
            <person name="Le Tacon F."/>
            <person name="Lindquist E.A."/>
            <person name="Lipzen A."/>
            <person name="Malagnac F."/>
            <person name="Mello A."/>
            <person name="Molinier V."/>
            <person name="Miyauchi S."/>
            <person name="Poulain J."/>
            <person name="Riccioni C."/>
            <person name="Rubini A."/>
            <person name="Sitrit Y."/>
            <person name="Splivallo R."/>
            <person name="Traeger S."/>
            <person name="Wang M."/>
            <person name="Zifcakova L."/>
            <person name="Wipf D."/>
            <person name="Zambonelli A."/>
            <person name="Paolocci F."/>
            <person name="Nowrousian M."/>
            <person name="Ottonello S."/>
            <person name="Baldrian P."/>
            <person name="Spatafora J.W."/>
            <person name="Henrissat B."/>
            <person name="Nagy L.G."/>
            <person name="Aury J.M."/>
            <person name="Wincker P."/>
            <person name="Grigoriev I.V."/>
            <person name="Bonfante P."/>
            <person name="Martin F.M."/>
        </authorList>
    </citation>
    <scope>NUCLEOTIDE SEQUENCE [LARGE SCALE GENOMIC DNA]</scope>
    <source>
        <strain evidence="2 3">RN42</strain>
    </source>
</reference>
<feature type="compositionally biased region" description="Basic and acidic residues" evidence="1">
    <location>
        <begin position="98"/>
        <end position="126"/>
    </location>
</feature>
<name>A0A3N4HCF4_ASCIM</name>
<sequence>MQQNAKQQEQRIAEKARLDQERAAELARLKRLENERQVRIQKEREERDRLLEAERLKSAMEEQRRLALEKKAKEEKEEKERRDELIRVQARQQVMDRLREKAKLREEERRKEEEQRLRDIDQKIKNEWQGCRAPPSNQERSRSSTTPKTPRATRRVIGQTGNSRPLYAGSSLKFNLGSKAHSPSKEQPPKKPAPKKQTAKPSVKSDSHAATPDIALPKGWIALANKDEYHPSTPIGDVLSRPVRNRTLSSMGRASQEYLQREEQRKLTSSQQKAAKDNRKNARASLNVSDSSAPPKRW</sequence>
<proteinExistence type="predicted"/>
<evidence type="ECO:0000256" key="1">
    <source>
        <dbReference type="SAM" id="MobiDB-lite"/>
    </source>
</evidence>
<feature type="region of interest" description="Disordered" evidence="1">
    <location>
        <begin position="55"/>
        <end position="84"/>
    </location>
</feature>
<dbReference type="Proteomes" id="UP000275078">
    <property type="component" value="Unassembled WGS sequence"/>
</dbReference>
<evidence type="ECO:0000313" key="2">
    <source>
        <dbReference type="EMBL" id="RPA72039.1"/>
    </source>
</evidence>
<organism evidence="2 3">
    <name type="scientific">Ascobolus immersus RN42</name>
    <dbReference type="NCBI Taxonomy" id="1160509"/>
    <lineage>
        <taxon>Eukaryota</taxon>
        <taxon>Fungi</taxon>
        <taxon>Dikarya</taxon>
        <taxon>Ascomycota</taxon>
        <taxon>Pezizomycotina</taxon>
        <taxon>Pezizomycetes</taxon>
        <taxon>Pezizales</taxon>
        <taxon>Ascobolaceae</taxon>
        <taxon>Ascobolus</taxon>
    </lineage>
</organism>
<evidence type="ECO:0000313" key="3">
    <source>
        <dbReference type="Proteomes" id="UP000275078"/>
    </source>
</evidence>
<dbReference type="EMBL" id="ML119884">
    <property type="protein sequence ID" value="RPA72039.1"/>
    <property type="molecule type" value="Genomic_DNA"/>
</dbReference>
<feature type="region of interest" description="Disordered" evidence="1">
    <location>
        <begin position="228"/>
        <end position="298"/>
    </location>
</feature>
<feature type="compositionally biased region" description="Polar residues" evidence="1">
    <location>
        <begin position="135"/>
        <end position="148"/>
    </location>
</feature>
<protein>
    <submittedName>
        <fullName evidence="2">Uncharacterized protein</fullName>
    </submittedName>
</protein>
<dbReference type="AlphaFoldDB" id="A0A3N4HCF4"/>
<accession>A0A3N4HCF4</accession>
<keyword evidence="3" id="KW-1185">Reference proteome</keyword>